<dbReference type="PROSITE" id="PS50113">
    <property type="entry name" value="PAC"/>
    <property type="match status" value="2"/>
</dbReference>
<dbReference type="GO" id="GO:0004673">
    <property type="term" value="F:protein histidine kinase activity"/>
    <property type="evidence" value="ECO:0007669"/>
    <property type="project" value="UniProtKB-EC"/>
</dbReference>
<dbReference type="SMART" id="SM00091">
    <property type="entry name" value="PAS"/>
    <property type="match status" value="2"/>
</dbReference>
<feature type="domain" description="PAS" evidence="4">
    <location>
        <begin position="135"/>
        <end position="209"/>
    </location>
</feature>
<dbReference type="PROSITE" id="PS50109">
    <property type="entry name" value="HIS_KIN"/>
    <property type="match status" value="1"/>
</dbReference>
<protein>
    <recommendedName>
        <fullName evidence="2">histidine kinase</fullName>
        <ecNumber evidence="2">2.7.13.3</ecNumber>
    </recommendedName>
</protein>
<dbReference type="InterPro" id="IPR036890">
    <property type="entry name" value="HATPase_C_sf"/>
</dbReference>
<dbReference type="PRINTS" id="PR00344">
    <property type="entry name" value="BCTRLSENSOR"/>
</dbReference>
<dbReference type="PROSITE" id="PS50112">
    <property type="entry name" value="PAS"/>
    <property type="match status" value="1"/>
</dbReference>
<dbReference type="InterPro" id="IPR001610">
    <property type="entry name" value="PAC"/>
</dbReference>
<dbReference type="SUPFAM" id="SSF55785">
    <property type="entry name" value="PYP-like sensor domain (PAS domain)"/>
    <property type="match status" value="2"/>
</dbReference>
<comment type="catalytic activity">
    <reaction evidence="1">
        <text>ATP + protein L-histidine = ADP + protein N-phospho-L-histidine.</text>
        <dbReference type="EC" id="2.7.13.3"/>
    </reaction>
</comment>
<dbReference type="EC" id="2.7.13.3" evidence="2"/>
<sequence>MKNSTMERNNWHANLVQNLPLGLFRITFGPIERLLKANEAAAGIFGFESVEELIRAPLRTLFLDLKQRRKFLRKLISQGELIREQLKLKKKDGSQFWGAVSARVIRDIPGEVKYIDGIIEDITSQKQIEEALRISEERFRNIADEVDDWVWEIGSNLVIRYSNTRVNDILGYTPKEVVGRNLVDFLAPEEQNRIEGQKDYLLKEVIFASQQTCMVRKDGRIIITESSGVPIFRRDRSFVGFQGLTRDISEQVKTKEEQELRRQQLIQADKMISLGILVSGVAHEINNPNQFIMVNAPMLKRAWENITPIIDRYYEENGDFVVSGLSYGEMRGRFLELFSGICDGAQRIKLIVKNLKDYAREGNSGILQEININDIIKSSLLMVSNMLKNSTNNLRIELAQNLPLVKGNFQRLEQVLINLLQNACQALPNPANGVTITTSFDEKKNCVLVKIKDEGVGIEANQMEYIFDPFFTTKRDYGGTGLGLSISTGIIEEHGGKMQFSSKPGKGTTVSIILPALAPPQCPAPPADIDPNE</sequence>
<dbReference type="Pfam" id="PF02518">
    <property type="entry name" value="HATPase_c"/>
    <property type="match status" value="1"/>
</dbReference>
<feature type="domain" description="PAC" evidence="5">
    <location>
        <begin position="82"/>
        <end position="134"/>
    </location>
</feature>
<dbReference type="InterPro" id="IPR000700">
    <property type="entry name" value="PAS-assoc_C"/>
</dbReference>
<dbReference type="InterPro" id="IPR005467">
    <property type="entry name" value="His_kinase_dom"/>
</dbReference>
<reference evidence="6 7" key="1">
    <citation type="journal article" date="2016" name="Nat. Commun.">
        <title>Thousands of microbial genomes shed light on interconnected biogeochemical processes in an aquifer system.</title>
        <authorList>
            <person name="Anantharaman K."/>
            <person name="Brown C.T."/>
            <person name="Hug L.A."/>
            <person name="Sharon I."/>
            <person name="Castelle C.J."/>
            <person name="Probst A.J."/>
            <person name="Thomas B.C."/>
            <person name="Singh A."/>
            <person name="Wilkins M.J."/>
            <person name="Karaoz U."/>
            <person name="Brodie E.L."/>
            <person name="Williams K.H."/>
            <person name="Hubbard S.S."/>
            <person name="Banfield J.F."/>
        </authorList>
    </citation>
    <scope>NUCLEOTIDE SEQUENCE [LARGE SCALE GENOMIC DNA]</scope>
</reference>
<dbReference type="EMBL" id="MFIX01000187">
    <property type="protein sequence ID" value="OGG02316.1"/>
    <property type="molecule type" value="Genomic_DNA"/>
</dbReference>
<dbReference type="SMART" id="SM00387">
    <property type="entry name" value="HATPase_c"/>
    <property type="match status" value="1"/>
</dbReference>
<dbReference type="InterPro" id="IPR003594">
    <property type="entry name" value="HATPase_dom"/>
</dbReference>
<evidence type="ECO:0000313" key="6">
    <source>
        <dbReference type="EMBL" id="OGG02316.1"/>
    </source>
</evidence>
<feature type="domain" description="Histidine kinase" evidence="3">
    <location>
        <begin position="280"/>
        <end position="518"/>
    </location>
</feature>
<accession>A0A1F5YQB1</accession>
<dbReference type="Gene3D" id="3.30.450.20">
    <property type="entry name" value="PAS domain"/>
    <property type="match status" value="2"/>
</dbReference>
<gene>
    <name evidence="6" type="ORF">A3F83_07970</name>
</gene>
<organism evidence="6 7">
    <name type="scientific">Candidatus Glassbacteria bacterium RIFCSPLOWO2_12_FULL_58_11</name>
    <dbReference type="NCBI Taxonomy" id="1817867"/>
    <lineage>
        <taxon>Bacteria</taxon>
        <taxon>Candidatus Glassiibacteriota</taxon>
    </lineage>
</organism>
<evidence type="ECO:0000313" key="7">
    <source>
        <dbReference type="Proteomes" id="UP000179129"/>
    </source>
</evidence>
<evidence type="ECO:0000259" key="3">
    <source>
        <dbReference type="PROSITE" id="PS50109"/>
    </source>
</evidence>
<evidence type="ECO:0000259" key="4">
    <source>
        <dbReference type="PROSITE" id="PS50112"/>
    </source>
</evidence>
<dbReference type="InterPro" id="IPR004358">
    <property type="entry name" value="Sig_transdc_His_kin-like_C"/>
</dbReference>
<feature type="domain" description="PAC" evidence="5">
    <location>
        <begin position="208"/>
        <end position="260"/>
    </location>
</feature>
<proteinExistence type="predicted"/>
<dbReference type="Proteomes" id="UP000179129">
    <property type="component" value="Unassembled WGS sequence"/>
</dbReference>
<comment type="caution">
    <text evidence="6">The sequence shown here is derived from an EMBL/GenBank/DDBJ whole genome shotgun (WGS) entry which is preliminary data.</text>
</comment>
<dbReference type="SMART" id="SM00086">
    <property type="entry name" value="PAC"/>
    <property type="match status" value="2"/>
</dbReference>
<dbReference type="NCBIfam" id="TIGR00229">
    <property type="entry name" value="sensory_box"/>
    <property type="match status" value="2"/>
</dbReference>
<dbReference type="AlphaFoldDB" id="A0A1F5YQB1"/>
<evidence type="ECO:0000256" key="1">
    <source>
        <dbReference type="ARBA" id="ARBA00000085"/>
    </source>
</evidence>
<dbReference type="Gene3D" id="1.10.287.130">
    <property type="match status" value="1"/>
</dbReference>
<dbReference type="STRING" id="1817867.A3F83_07970"/>
<dbReference type="InterPro" id="IPR000014">
    <property type="entry name" value="PAS"/>
</dbReference>
<dbReference type="PANTHER" id="PTHR43065:SF42">
    <property type="entry name" value="TWO-COMPONENT SENSOR PPRA"/>
    <property type="match status" value="1"/>
</dbReference>
<name>A0A1F5YQB1_9BACT</name>
<dbReference type="InterPro" id="IPR035965">
    <property type="entry name" value="PAS-like_dom_sf"/>
</dbReference>
<evidence type="ECO:0000259" key="5">
    <source>
        <dbReference type="PROSITE" id="PS50113"/>
    </source>
</evidence>
<dbReference type="Gene3D" id="3.30.565.10">
    <property type="entry name" value="Histidine kinase-like ATPase, C-terminal domain"/>
    <property type="match status" value="1"/>
</dbReference>
<dbReference type="PANTHER" id="PTHR43065">
    <property type="entry name" value="SENSOR HISTIDINE KINASE"/>
    <property type="match status" value="1"/>
</dbReference>
<dbReference type="Pfam" id="PF13426">
    <property type="entry name" value="PAS_9"/>
    <property type="match status" value="2"/>
</dbReference>
<dbReference type="SUPFAM" id="SSF55874">
    <property type="entry name" value="ATPase domain of HSP90 chaperone/DNA topoisomerase II/histidine kinase"/>
    <property type="match status" value="1"/>
</dbReference>
<dbReference type="CDD" id="cd00130">
    <property type="entry name" value="PAS"/>
    <property type="match status" value="2"/>
</dbReference>
<evidence type="ECO:0000256" key="2">
    <source>
        <dbReference type="ARBA" id="ARBA00012438"/>
    </source>
</evidence>